<protein>
    <submittedName>
        <fullName evidence="2">Uncharacterized protein</fullName>
    </submittedName>
</protein>
<organism evidence="2 3">
    <name type="scientific">Rotaria magnacalcarata</name>
    <dbReference type="NCBI Taxonomy" id="392030"/>
    <lineage>
        <taxon>Eukaryota</taxon>
        <taxon>Metazoa</taxon>
        <taxon>Spiralia</taxon>
        <taxon>Gnathifera</taxon>
        <taxon>Rotifera</taxon>
        <taxon>Eurotatoria</taxon>
        <taxon>Bdelloidea</taxon>
        <taxon>Philodinida</taxon>
        <taxon>Philodinidae</taxon>
        <taxon>Rotaria</taxon>
    </lineage>
</organism>
<comment type="caution">
    <text evidence="2">The sequence shown here is derived from an EMBL/GenBank/DDBJ whole genome shotgun (WGS) entry which is preliminary data.</text>
</comment>
<dbReference type="EMBL" id="CAJNRG010005075">
    <property type="protein sequence ID" value="CAF2072207.1"/>
    <property type="molecule type" value="Genomic_DNA"/>
</dbReference>
<dbReference type="AlphaFoldDB" id="A0A820ID83"/>
<proteinExistence type="predicted"/>
<dbReference type="EMBL" id="CAJOBF010011366">
    <property type="protein sequence ID" value="CAF4305048.1"/>
    <property type="molecule type" value="Genomic_DNA"/>
</dbReference>
<evidence type="ECO:0000313" key="2">
    <source>
        <dbReference type="EMBL" id="CAF4305048.1"/>
    </source>
</evidence>
<gene>
    <name evidence="2" type="ORF">UXM345_LOCUS33631</name>
    <name evidence="1" type="ORF">XDN619_LOCUS12798</name>
</gene>
<dbReference type="Proteomes" id="UP000663887">
    <property type="component" value="Unassembled WGS sequence"/>
</dbReference>
<name>A0A820ID83_9BILA</name>
<reference evidence="2" key="1">
    <citation type="submission" date="2021-02" db="EMBL/GenBank/DDBJ databases">
        <authorList>
            <person name="Nowell W R."/>
        </authorList>
    </citation>
    <scope>NUCLEOTIDE SEQUENCE</scope>
</reference>
<feature type="non-terminal residue" evidence="2">
    <location>
        <position position="1"/>
    </location>
</feature>
<evidence type="ECO:0000313" key="1">
    <source>
        <dbReference type="EMBL" id="CAF2072207.1"/>
    </source>
</evidence>
<sequence>ANNVNSNWTLGGPKGKPFCTARRCRQGSLYDVTKSGWIDGINFEKCLNVFLPHAKG</sequence>
<evidence type="ECO:0000313" key="3">
    <source>
        <dbReference type="Proteomes" id="UP000663842"/>
    </source>
</evidence>
<accession>A0A820ID83</accession>
<dbReference type="Proteomes" id="UP000663842">
    <property type="component" value="Unassembled WGS sequence"/>
</dbReference>